<proteinExistence type="predicted"/>
<dbReference type="PANTHER" id="PTHR24112">
    <property type="entry name" value="LEUCINE-RICH REPEAT, ISOFORM F-RELATED"/>
    <property type="match status" value="1"/>
</dbReference>
<feature type="compositionally biased region" description="Low complexity" evidence="1">
    <location>
        <begin position="1118"/>
        <end position="1130"/>
    </location>
</feature>
<feature type="region of interest" description="Disordered" evidence="1">
    <location>
        <begin position="536"/>
        <end position="586"/>
    </location>
</feature>
<dbReference type="PANTHER" id="PTHR24112:SF66">
    <property type="entry name" value="LEUCINE-RICH REPEAT, ISOFORM F"/>
    <property type="match status" value="1"/>
</dbReference>
<feature type="compositionally biased region" description="Low complexity" evidence="1">
    <location>
        <begin position="709"/>
        <end position="755"/>
    </location>
</feature>
<name>A0A8D8S7J0_9HEMI</name>
<dbReference type="InterPro" id="IPR031943">
    <property type="entry name" value="CARMIL_C"/>
</dbReference>
<dbReference type="GO" id="GO:0016477">
    <property type="term" value="P:cell migration"/>
    <property type="evidence" value="ECO:0007669"/>
    <property type="project" value="TreeGrafter"/>
</dbReference>
<protein>
    <submittedName>
        <fullName evidence="3">Leucine-rich repeat-containing protein 16A</fullName>
    </submittedName>
</protein>
<feature type="region of interest" description="Disordered" evidence="1">
    <location>
        <begin position="598"/>
        <end position="663"/>
    </location>
</feature>
<dbReference type="GO" id="GO:0005886">
    <property type="term" value="C:plasma membrane"/>
    <property type="evidence" value="ECO:0007669"/>
    <property type="project" value="TreeGrafter"/>
</dbReference>
<evidence type="ECO:0000259" key="2">
    <source>
        <dbReference type="Pfam" id="PF16000"/>
    </source>
</evidence>
<feature type="compositionally biased region" description="Polar residues" evidence="1">
    <location>
        <begin position="795"/>
        <end position="806"/>
    </location>
</feature>
<accession>A0A8D8S7J0</accession>
<dbReference type="AlphaFoldDB" id="A0A8D8S7J0"/>
<evidence type="ECO:0000313" key="3">
    <source>
        <dbReference type="EMBL" id="CAG6661964.1"/>
    </source>
</evidence>
<feature type="domain" description="CARMIL C-terminal" evidence="2">
    <location>
        <begin position="457"/>
        <end position="706"/>
    </location>
</feature>
<sequence length="1139" mass="120055">MDSTLSYLNLSDNSLKDDVTNLCNFLAQPNVLKHLDISNTECTLETIFGALLRGCATHLVYLNVSRNLFSTKNSAKPGKQELPLSFKQFFTSALGLKTINIASCKLPLEALKHLLLGLACNESISGVSLDISSNNLSPHGGAHVLESCIHGVRCLSGLDLTDTGIDMDLGSVLNAVSKNKSLRSLSLNRNLVNLKLKHIGSVVTAIVELLQDETCQIQSLSMVDCKLKNEMYNILSALGTNSSLQVMDITGNLIGDGGARLLAKSLQMNTSLHTLHIDRNNISLSGYTELAYGLEYNRTLKVLSYPVHDVMPCMKLNAERTELMLRKIQSILSRNMLKGGSDEEGRGGERVVPSSASMILNNSNYILDQMIVQQKDIVKVVSEDEANTKANEINLALSLIEDAEHAKTLMRRLMGDYVSDSGEASEIHAQYGHVATELTTSIHNYMQTSAEAMIKLAKDQCPTVMSDARISTELAAAAQSRVHTLDADTMRATLVDNAGTVINKKIRDISVSIAAHIVEAVSDKVIEALSKSHKSLLGDSKTRSSTPDVLRSMSRGSDSSRNDSFHFSSRSQSNSSSPIATPTLGSVRKNIVGRKLRPKSVGLDHSEGVSADDIPDLLGPSLPTSADESLDSVTELPGASASSQLQHLVKSRPKRAKTRAPTRAAVPAGLVASTGLEDDGGLDGFFSISTASSVTLVSAGGNGTSVTNTPVLSPLSDDSSLSSLVTDTPTDTHNNLLPLAPSSSTSSTPLNNAPSITTSSLCFNTTTQGKTTTLPHLKSAKAISGSDDVPRSRSSDNVGATGTTTAPFGKLRGNTVDLGGEPDSSSNKIDGTAHLKRNTKLTGTAVDLIRAKKSSAATDNTNIKDISAFSSTTETATSSSLSNNNIYCNITSSLSSSSTSINNIVNNTTSNSCMSTSLTSIGTIPSSNSSVPSSIVKLRTVGFCAGGQQQQQSLADSIKSPTGNGIPPKSPLPSKYSKDKGFVEFGGAAVGLPDKPKGPQAVLLGGSLKQRPWSMVSQGDSKPGSADYKSLSLDINSGPASLPLSINSENRSSVKAMAANLNNKAGSESPELKKKPILEPPPLSAAATASSLGSVRGFGKRPVPQPRPSIASRNGIDPTQSTESSQQQPCSLPPLLSET</sequence>
<dbReference type="InterPro" id="IPR032675">
    <property type="entry name" value="LRR_dom_sf"/>
</dbReference>
<organism evidence="3">
    <name type="scientific">Cacopsylla melanoneura</name>
    <dbReference type="NCBI Taxonomy" id="428564"/>
    <lineage>
        <taxon>Eukaryota</taxon>
        <taxon>Metazoa</taxon>
        <taxon>Ecdysozoa</taxon>
        <taxon>Arthropoda</taxon>
        <taxon>Hexapoda</taxon>
        <taxon>Insecta</taxon>
        <taxon>Pterygota</taxon>
        <taxon>Neoptera</taxon>
        <taxon>Paraneoptera</taxon>
        <taxon>Hemiptera</taxon>
        <taxon>Sternorrhyncha</taxon>
        <taxon>Psylloidea</taxon>
        <taxon>Psyllidae</taxon>
        <taxon>Psyllinae</taxon>
        <taxon>Cacopsylla</taxon>
    </lineage>
</organism>
<feature type="compositionally biased region" description="Low complexity" evidence="1">
    <location>
        <begin position="565"/>
        <end position="577"/>
    </location>
</feature>
<dbReference type="GO" id="GO:0034315">
    <property type="term" value="P:regulation of Arp2/3 complex-mediated actin nucleation"/>
    <property type="evidence" value="ECO:0007669"/>
    <property type="project" value="TreeGrafter"/>
</dbReference>
<dbReference type="InterPro" id="IPR051279">
    <property type="entry name" value="PP1-Reg/Actin-Interact_Protein"/>
</dbReference>
<feature type="region of interest" description="Disordered" evidence="1">
    <location>
        <begin position="773"/>
        <end position="833"/>
    </location>
</feature>
<dbReference type="Pfam" id="PF16000">
    <property type="entry name" value="CARMIL_C"/>
    <property type="match status" value="1"/>
</dbReference>
<evidence type="ECO:0000256" key="1">
    <source>
        <dbReference type="SAM" id="MobiDB-lite"/>
    </source>
</evidence>
<feature type="compositionally biased region" description="Polar residues" evidence="1">
    <location>
        <begin position="952"/>
        <end position="963"/>
    </location>
</feature>
<dbReference type="SMART" id="SM00368">
    <property type="entry name" value="LRR_RI"/>
    <property type="match status" value="4"/>
</dbReference>
<feature type="region of interest" description="Disordered" evidence="1">
    <location>
        <begin position="952"/>
        <end position="975"/>
    </location>
</feature>
<dbReference type="EMBL" id="HBUF01201195">
    <property type="protein sequence ID" value="CAG6661964.1"/>
    <property type="molecule type" value="Transcribed_RNA"/>
</dbReference>
<dbReference type="GO" id="GO:0030027">
    <property type="term" value="C:lamellipodium"/>
    <property type="evidence" value="ECO:0007669"/>
    <property type="project" value="TreeGrafter"/>
</dbReference>
<feature type="region of interest" description="Disordered" evidence="1">
    <location>
        <begin position="708"/>
        <end position="760"/>
    </location>
</feature>
<reference evidence="3" key="1">
    <citation type="submission" date="2021-05" db="EMBL/GenBank/DDBJ databases">
        <authorList>
            <person name="Alioto T."/>
            <person name="Alioto T."/>
            <person name="Gomez Garrido J."/>
        </authorList>
    </citation>
    <scope>NUCLEOTIDE SEQUENCE</scope>
</reference>
<feature type="region of interest" description="Disordered" evidence="1">
    <location>
        <begin position="1060"/>
        <end position="1139"/>
    </location>
</feature>
<feature type="compositionally biased region" description="Basic residues" evidence="1">
    <location>
        <begin position="649"/>
        <end position="660"/>
    </location>
</feature>
<dbReference type="SUPFAM" id="SSF52047">
    <property type="entry name" value="RNI-like"/>
    <property type="match status" value="1"/>
</dbReference>
<dbReference type="Gene3D" id="3.80.10.10">
    <property type="entry name" value="Ribonuclease Inhibitor"/>
    <property type="match status" value="1"/>
</dbReference>